<evidence type="ECO:0000256" key="8">
    <source>
        <dbReference type="ARBA" id="ARBA00044968"/>
    </source>
</evidence>
<dbReference type="AlphaFoldDB" id="A0A660KZK0"/>
<dbReference type="NCBIfam" id="TIGR02009">
    <property type="entry name" value="PGMB-YQAB-SF"/>
    <property type="match status" value="1"/>
</dbReference>
<feature type="active site" description="Nucleophile" evidence="10">
    <location>
        <position position="7"/>
    </location>
</feature>
<dbReference type="InterPro" id="IPR006439">
    <property type="entry name" value="HAD-SF_hydro_IA"/>
</dbReference>
<dbReference type="EMBL" id="RBIJ01000004">
    <property type="protein sequence ID" value="RKQ84112.1"/>
    <property type="molecule type" value="Genomic_DNA"/>
</dbReference>
<keyword evidence="5" id="KW-0413">Isomerase</keyword>
<protein>
    <recommendedName>
        <fullName evidence="9">Beta-phosphoglucomutase</fullName>
        <ecNumber evidence="8">5.4.2.6</ecNumber>
    </recommendedName>
</protein>
<dbReference type="Proteomes" id="UP000267019">
    <property type="component" value="Unassembled WGS sequence"/>
</dbReference>
<dbReference type="InterPro" id="IPR041492">
    <property type="entry name" value="HAD_2"/>
</dbReference>
<comment type="catalytic activity">
    <reaction evidence="7">
        <text>beta-D-glucose 1-phosphate = beta-D-glucose 6-phosphate</text>
        <dbReference type="Rhea" id="RHEA:20113"/>
        <dbReference type="ChEBI" id="CHEBI:57684"/>
        <dbReference type="ChEBI" id="CHEBI:58247"/>
        <dbReference type="EC" id="5.4.2.6"/>
    </reaction>
</comment>
<accession>A0A660KZK0</accession>
<evidence type="ECO:0000256" key="6">
    <source>
        <dbReference type="ARBA" id="ARBA00023277"/>
    </source>
</evidence>
<dbReference type="PANTHER" id="PTHR46193:SF18">
    <property type="entry name" value="HEXITOL PHOSPHATASE B"/>
    <property type="match status" value="1"/>
</dbReference>
<feature type="binding site" evidence="12">
    <location>
        <position position="9"/>
    </location>
    <ligand>
        <name>Mg(2+)</name>
        <dbReference type="ChEBI" id="CHEBI:18420"/>
    </ligand>
</feature>
<keyword evidence="4 12" id="KW-0460">Magnesium</keyword>
<evidence type="ECO:0000256" key="1">
    <source>
        <dbReference type="ARBA" id="ARBA00006171"/>
    </source>
</evidence>
<dbReference type="SFLD" id="SFLDS00003">
    <property type="entry name" value="Haloacid_Dehalogenase"/>
    <property type="match status" value="1"/>
</dbReference>
<evidence type="ECO:0000256" key="5">
    <source>
        <dbReference type="ARBA" id="ARBA00023235"/>
    </source>
</evidence>
<evidence type="ECO:0000256" key="10">
    <source>
        <dbReference type="PIRSR" id="PIRSR610972-1"/>
    </source>
</evidence>
<organism evidence="14 15">
    <name type="scientific">Brockia lithotrophica</name>
    <dbReference type="NCBI Taxonomy" id="933949"/>
    <lineage>
        <taxon>Bacteria</taxon>
        <taxon>Bacillati</taxon>
        <taxon>Bacillota</taxon>
        <taxon>Bacilli</taxon>
        <taxon>Bacillales</taxon>
        <taxon>Bacillales Family X. Incertae Sedis</taxon>
        <taxon>Brockia</taxon>
    </lineage>
</organism>
<dbReference type="InterPro" id="IPR051600">
    <property type="entry name" value="Beta-PGM-like"/>
</dbReference>
<keyword evidence="6" id="KW-0119">Carbohydrate metabolism</keyword>
<evidence type="ECO:0000256" key="3">
    <source>
        <dbReference type="ARBA" id="ARBA00022723"/>
    </source>
</evidence>
<feature type="binding site" evidence="11">
    <location>
        <position position="144"/>
    </location>
    <ligand>
        <name>substrate</name>
    </ligand>
</feature>
<dbReference type="InterPro" id="IPR010976">
    <property type="entry name" value="B-phosphoglucomutase_hydrolase"/>
</dbReference>
<gene>
    <name evidence="14" type="ORF">C7438_1280</name>
</gene>
<feature type="binding site" evidence="11">
    <location>
        <begin position="113"/>
        <end position="117"/>
    </location>
    <ligand>
        <name>substrate</name>
    </ligand>
</feature>
<evidence type="ECO:0000256" key="7">
    <source>
        <dbReference type="ARBA" id="ARBA00044926"/>
    </source>
</evidence>
<reference evidence="14 15" key="1">
    <citation type="submission" date="2018-10" db="EMBL/GenBank/DDBJ databases">
        <title>Genomic Encyclopedia of Type Strains, Phase IV (KMG-IV): sequencing the most valuable type-strain genomes for metagenomic binning, comparative biology and taxonomic classification.</title>
        <authorList>
            <person name="Goeker M."/>
        </authorList>
    </citation>
    <scope>NUCLEOTIDE SEQUENCE [LARGE SCALE GENOMIC DNA]</scope>
    <source>
        <strain evidence="14 15">DSM 22653</strain>
    </source>
</reference>
<dbReference type="SUPFAM" id="SSF56784">
    <property type="entry name" value="HAD-like"/>
    <property type="match status" value="1"/>
</dbReference>
<dbReference type="InterPro" id="IPR036412">
    <property type="entry name" value="HAD-like_sf"/>
</dbReference>
<feature type="binding site" evidence="11">
    <location>
        <position position="23"/>
    </location>
    <ligand>
        <name>substrate</name>
    </ligand>
</feature>
<dbReference type="CDD" id="cd02598">
    <property type="entry name" value="HAD_BPGM"/>
    <property type="match status" value="1"/>
</dbReference>
<feature type="active site" description="Proton donor/acceptor" evidence="10">
    <location>
        <position position="9"/>
    </location>
</feature>
<dbReference type="SFLD" id="SFLDG01129">
    <property type="entry name" value="C1.5:_HAD__Beta-PGM__Phosphata"/>
    <property type="match status" value="1"/>
</dbReference>
<keyword evidence="2" id="KW-0597">Phosphoprotein</keyword>
<dbReference type="GO" id="GO:0000287">
    <property type="term" value="F:magnesium ion binding"/>
    <property type="evidence" value="ECO:0007669"/>
    <property type="project" value="InterPro"/>
</dbReference>
<name>A0A660KZK0_9BACL</name>
<sequence length="220" mass="24086">MWAVVFDLDGVLVDTAKLHAEAWRRLAGELGISLSEEFLRSLRGLNRMDSLDRILEWGGRTEVGPAERERLAERKNRWYVESLEHLTPRDVLPGVVELLDGLAFYRVPVAVASSSKNARLVLERTGLAKRFSVVVDGNAVLRAKPDPTIFLEAFRRLGVFPQDGVVVEDAASGVEAARRAGARVVGVGRPEELPGADLVVSDLRELTVARLKALVDSAAP</sequence>
<evidence type="ECO:0000256" key="11">
    <source>
        <dbReference type="PIRSR" id="PIRSR610972-2"/>
    </source>
</evidence>
<evidence type="ECO:0000256" key="13">
    <source>
        <dbReference type="PIRSR" id="PIRSR610972-4"/>
    </source>
</evidence>
<keyword evidence="3 12" id="KW-0479">Metal-binding</keyword>
<dbReference type="OrthoDB" id="9797743at2"/>
<dbReference type="NCBIfam" id="TIGR01990">
    <property type="entry name" value="bPGM"/>
    <property type="match status" value="1"/>
</dbReference>
<dbReference type="RefSeq" id="WP_121444547.1">
    <property type="nucleotide sequence ID" value="NZ_RBIJ01000004.1"/>
</dbReference>
<evidence type="ECO:0000313" key="15">
    <source>
        <dbReference type="Proteomes" id="UP000267019"/>
    </source>
</evidence>
<feature type="binding site" evidence="11">
    <location>
        <begin position="7"/>
        <end position="9"/>
    </location>
    <ligand>
        <name>substrate</name>
    </ligand>
</feature>
<comment type="caution">
    <text evidence="14">The sequence shown here is derived from an EMBL/GenBank/DDBJ whole genome shotgun (WGS) entry which is preliminary data.</text>
</comment>
<evidence type="ECO:0000256" key="9">
    <source>
        <dbReference type="ARBA" id="ARBA00044991"/>
    </source>
</evidence>
<dbReference type="EC" id="5.4.2.6" evidence="8"/>
<comment type="similarity">
    <text evidence="1">Belongs to the HAD-like hydrolase superfamily. CbbY/CbbZ/Gph/YieH family.</text>
</comment>
<feature type="binding site" evidence="12">
    <location>
        <position position="169"/>
    </location>
    <ligand>
        <name>Mg(2+)</name>
        <dbReference type="ChEBI" id="CHEBI:18420"/>
    </ligand>
</feature>
<evidence type="ECO:0000256" key="2">
    <source>
        <dbReference type="ARBA" id="ARBA00022553"/>
    </source>
</evidence>
<dbReference type="Pfam" id="PF13419">
    <property type="entry name" value="HAD_2"/>
    <property type="match status" value="1"/>
</dbReference>
<dbReference type="GO" id="GO:0005975">
    <property type="term" value="P:carbohydrate metabolic process"/>
    <property type="evidence" value="ECO:0007669"/>
    <property type="project" value="InterPro"/>
</dbReference>
<dbReference type="PANTHER" id="PTHR46193">
    <property type="entry name" value="6-PHOSPHOGLUCONATE PHOSPHATASE"/>
    <property type="match status" value="1"/>
</dbReference>
<dbReference type="SFLD" id="SFLDG01135">
    <property type="entry name" value="C1.5.6:_HAD__Beta-PGM__Phospha"/>
    <property type="match status" value="1"/>
</dbReference>
<dbReference type="PRINTS" id="PR00413">
    <property type="entry name" value="HADHALOGNASE"/>
</dbReference>
<evidence type="ECO:0000256" key="4">
    <source>
        <dbReference type="ARBA" id="ARBA00022842"/>
    </source>
</evidence>
<feature type="site" description="Important for catalytic activity and assists the phosphoryl transfer reaction to Asp8 by balancing charge and orienting the reacting groups" evidence="13">
    <location>
        <position position="113"/>
    </location>
</feature>
<feature type="site" description="Important for catalytic activity and assists the phosphoryl transfer reaction to Asp8 by balancing charge and orienting the reacting groups" evidence="13">
    <location>
        <position position="144"/>
    </location>
</feature>
<feature type="binding site" evidence="11">
    <location>
        <begin position="42"/>
        <end position="47"/>
    </location>
    <ligand>
        <name>substrate</name>
    </ligand>
</feature>
<keyword evidence="15" id="KW-1185">Reference proteome</keyword>
<dbReference type="InterPro" id="IPR010972">
    <property type="entry name" value="Beta-PGM"/>
</dbReference>
<comment type="cofactor">
    <cofactor evidence="12">
        <name>Mg(2+)</name>
        <dbReference type="ChEBI" id="CHEBI:18420"/>
    </cofactor>
    <text evidence="12">Binds 2 magnesium ions per subunit.</text>
</comment>
<feature type="binding site" evidence="11">
    <location>
        <position position="75"/>
    </location>
    <ligand>
        <name>substrate</name>
    </ligand>
</feature>
<feature type="binding site" evidence="11">
    <location>
        <position position="50"/>
    </location>
    <ligand>
        <name>substrate</name>
    </ligand>
</feature>
<dbReference type="Gene3D" id="3.40.50.1000">
    <property type="entry name" value="HAD superfamily/HAD-like"/>
    <property type="match status" value="1"/>
</dbReference>
<dbReference type="Gene3D" id="1.10.150.240">
    <property type="entry name" value="Putative phosphatase, domain 2"/>
    <property type="match status" value="1"/>
</dbReference>
<proteinExistence type="inferred from homology"/>
<feature type="binding site" evidence="12">
    <location>
        <position position="7"/>
    </location>
    <ligand>
        <name>Mg(2+)</name>
        <dbReference type="ChEBI" id="CHEBI:18420"/>
    </ligand>
</feature>
<dbReference type="GO" id="GO:0008801">
    <property type="term" value="F:beta-phosphoglucomutase activity"/>
    <property type="evidence" value="ECO:0007669"/>
    <property type="project" value="UniProtKB-EC"/>
</dbReference>
<evidence type="ECO:0000256" key="12">
    <source>
        <dbReference type="PIRSR" id="PIRSR610972-3"/>
    </source>
</evidence>
<dbReference type="InterPro" id="IPR023198">
    <property type="entry name" value="PGP-like_dom2"/>
</dbReference>
<evidence type="ECO:0000313" key="14">
    <source>
        <dbReference type="EMBL" id="RKQ84112.1"/>
    </source>
</evidence>
<dbReference type="NCBIfam" id="TIGR01509">
    <property type="entry name" value="HAD-SF-IA-v3"/>
    <property type="match status" value="1"/>
</dbReference>
<dbReference type="InterPro" id="IPR023214">
    <property type="entry name" value="HAD_sf"/>
</dbReference>
<feature type="binding site" evidence="12">
    <location>
        <position position="168"/>
    </location>
    <ligand>
        <name>Mg(2+)</name>
        <dbReference type="ChEBI" id="CHEBI:18420"/>
    </ligand>
</feature>